<dbReference type="CDD" id="cd04301">
    <property type="entry name" value="NAT_SF"/>
    <property type="match status" value="1"/>
</dbReference>
<evidence type="ECO:0000313" key="5">
    <source>
        <dbReference type="Proteomes" id="UP001611383"/>
    </source>
</evidence>
<evidence type="ECO:0000256" key="1">
    <source>
        <dbReference type="ARBA" id="ARBA00022679"/>
    </source>
</evidence>
<dbReference type="PANTHER" id="PTHR43420:SF47">
    <property type="entry name" value="N-ACETYLTRANSFERASE DOMAIN-CONTAINING PROTEIN"/>
    <property type="match status" value="1"/>
</dbReference>
<evidence type="ECO:0000259" key="3">
    <source>
        <dbReference type="PROSITE" id="PS51186"/>
    </source>
</evidence>
<dbReference type="InterPro" id="IPR016181">
    <property type="entry name" value="Acyl_CoA_acyltransferase"/>
</dbReference>
<dbReference type="Pfam" id="PF00583">
    <property type="entry name" value="Acetyltransf_1"/>
    <property type="match status" value="1"/>
</dbReference>
<name>A0ABY9XAR7_9BACT</name>
<keyword evidence="2" id="KW-0012">Acyltransferase</keyword>
<dbReference type="Proteomes" id="UP001611383">
    <property type="component" value="Chromosome"/>
</dbReference>
<evidence type="ECO:0000256" key="2">
    <source>
        <dbReference type="ARBA" id="ARBA00023315"/>
    </source>
</evidence>
<accession>A0ABY9XAR7</accession>
<sequence>MCVTLQPVTRVNWREALELSVEPGQQHFVAEVVPPVAIALAKAYIQPRGWPVLPHAIYDGLVMVGFFNLTYEPGSTEDYWLQHFFIDRRYQRRGYGAAALQALVELLKAQFPACRSLQLSVHRENQPARRLYEKSGFVQAERHVDGEPVYRLGL</sequence>
<dbReference type="SUPFAM" id="SSF55729">
    <property type="entry name" value="Acyl-CoA N-acyltransferases (Nat)"/>
    <property type="match status" value="1"/>
</dbReference>
<feature type="domain" description="N-acetyltransferase" evidence="3">
    <location>
        <begin position="11"/>
        <end position="154"/>
    </location>
</feature>
<dbReference type="EMBL" id="CP043494">
    <property type="protein sequence ID" value="WNG52502.1"/>
    <property type="molecule type" value="Genomic_DNA"/>
</dbReference>
<gene>
    <name evidence="4" type="ORF">F0U60_21015</name>
</gene>
<organism evidence="4 5">
    <name type="scientific">Archangium minus</name>
    <dbReference type="NCBI Taxonomy" id="83450"/>
    <lineage>
        <taxon>Bacteria</taxon>
        <taxon>Pseudomonadati</taxon>
        <taxon>Myxococcota</taxon>
        <taxon>Myxococcia</taxon>
        <taxon>Myxococcales</taxon>
        <taxon>Cystobacterineae</taxon>
        <taxon>Archangiaceae</taxon>
        <taxon>Archangium</taxon>
    </lineage>
</organism>
<evidence type="ECO:0000313" key="4">
    <source>
        <dbReference type="EMBL" id="WNG52502.1"/>
    </source>
</evidence>
<dbReference type="Gene3D" id="3.40.630.30">
    <property type="match status" value="1"/>
</dbReference>
<reference evidence="4 5" key="1">
    <citation type="submission" date="2019-08" db="EMBL/GenBank/DDBJ databases">
        <title>Archangium and Cystobacter genomes.</title>
        <authorList>
            <person name="Chen I.-C.K."/>
            <person name="Wielgoss S."/>
        </authorList>
    </citation>
    <scope>NUCLEOTIDE SEQUENCE [LARGE SCALE GENOMIC DNA]</scope>
    <source>
        <strain evidence="4 5">Cbm 6</strain>
    </source>
</reference>
<keyword evidence="5" id="KW-1185">Reference proteome</keyword>
<protein>
    <submittedName>
        <fullName evidence="4">GNAT family N-acetyltransferase</fullName>
    </submittedName>
</protein>
<dbReference type="PANTHER" id="PTHR43420">
    <property type="entry name" value="ACETYLTRANSFERASE"/>
    <property type="match status" value="1"/>
</dbReference>
<dbReference type="PROSITE" id="PS51186">
    <property type="entry name" value="GNAT"/>
    <property type="match status" value="1"/>
</dbReference>
<keyword evidence="1" id="KW-0808">Transferase</keyword>
<dbReference type="InterPro" id="IPR000182">
    <property type="entry name" value="GNAT_dom"/>
</dbReference>
<dbReference type="InterPro" id="IPR050680">
    <property type="entry name" value="YpeA/RimI_acetyltransf"/>
</dbReference>
<proteinExistence type="predicted"/>